<evidence type="ECO:0000256" key="2">
    <source>
        <dbReference type="ARBA" id="ARBA00022448"/>
    </source>
</evidence>
<evidence type="ECO:0000256" key="4">
    <source>
        <dbReference type="ARBA" id="ARBA00022927"/>
    </source>
</evidence>
<keyword evidence="6" id="KW-0998">Cell outer membrane</keyword>
<reference evidence="10 11" key="1">
    <citation type="submission" date="2022-07" db="EMBL/GenBank/DDBJ databases">
        <title>Methylomonas rivi sp. nov., Methylomonas rosea sp. nov., Methylomonas aureus sp. nov. and Methylomonas subterranea sp. nov., four novel methanotrophs isolated from a freshwater creek and the deep terrestrial subsurface.</title>
        <authorList>
            <person name="Abin C."/>
            <person name="Sankaranarayanan K."/>
            <person name="Garner C."/>
            <person name="Sindelar R."/>
            <person name="Kotary K."/>
            <person name="Garner R."/>
            <person name="Barclay S."/>
            <person name="Lawson P."/>
            <person name="Krumholz L."/>
        </authorList>
    </citation>
    <scope>NUCLEOTIDE SEQUENCE [LARGE SCALE GENOMIC DNA]</scope>
    <source>
        <strain evidence="10 11">SURF-2</strain>
    </source>
</reference>
<evidence type="ECO:0000256" key="1">
    <source>
        <dbReference type="ARBA" id="ARBA00004370"/>
    </source>
</evidence>
<protein>
    <submittedName>
        <fullName evidence="10">Type IV pilus secretin PilQ</fullName>
    </submittedName>
</protein>
<keyword evidence="2 8" id="KW-0813">Transport</keyword>
<accession>A0ABT1TF94</accession>
<dbReference type="InterPro" id="IPR021731">
    <property type="entry name" value="AMIN_dom"/>
</dbReference>
<keyword evidence="4" id="KW-0653">Protein transport</keyword>
<name>A0ABT1TF94_9GAMM</name>
<dbReference type="Gene3D" id="2.60.40.3470">
    <property type="match status" value="1"/>
</dbReference>
<evidence type="ECO:0000259" key="9">
    <source>
        <dbReference type="SMART" id="SM00965"/>
    </source>
</evidence>
<dbReference type="InterPro" id="IPR051808">
    <property type="entry name" value="Type_IV_pilus_biogenesis"/>
</dbReference>
<dbReference type="Pfam" id="PF03958">
    <property type="entry name" value="Secretin_N"/>
    <property type="match status" value="1"/>
</dbReference>
<dbReference type="Pfam" id="PF07660">
    <property type="entry name" value="STN"/>
    <property type="match status" value="1"/>
</dbReference>
<dbReference type="NCBIfam" id="TIGR02515">
    <property type="entry name" value="IV_pilus_PilQ"/>
    <property type="match status" value="1"/>
</dbReference>
<feature type="domain" description="Secretin/TonB short N-terminal" evidence="9">
    <location>
        <begin position="319"/>
        <end position="367"/>
    </location>
</feature>
<keyword evidence="5" id="KW-0472">Membrane</keyword>
<dbReference type="Gene3D" id="3.30.1370.130">
    <property type="match status" value="1"/>
</dbReference>
<organism evidence="10 11">
    <name type="scientific">Methylomonas subterranea</name>
    <dbReference type="NCBI Taxonomy" id="2952225"/>
    <lineage>
        <taxon>Bacteria</taxon>
        <taxon>Pseudomonadati</taxon>
        <taxon>Pseudomonadota</taxon>
        <taxon>Gammaproteobacteria</taxon>
        <taxon>Methylococcales</taxon>
        <taxon>Methylococcaceae</taxon>
        <taxon>Methylomonas</taxon>
    </lineage>
</organism>
<dbReference type="InterPro" id="IPR004846">
    <property type="entry name" value="T2SS/T3SS_dom"/>
</dbReference>
<keyword evidence="11" id="KW-1185">Reference proteome</keyword>
<evidence type="ECO:0000313" key="11">
    <source>
        <dbReference type="Proteomes" id="UP001524499"/>
    </source>
</evidence>
<keyword evidence="3" id="KW-0732">Signal</keyword>
<dbReference type="PANTHER" id="PTHR30604:SF1">
    <property type="entry name" value="DNA UTILIZATION PROTEIN HOFQ"/>
    <property type="match status" value="1"/>
</dbReference>
<comment type="caution">
    <text evidence="10">The sequence shown here is derived from an EMBL/GenBank/DDBJ whole genome shotgun (WGS) entry which is preliminary data.</text>
</comment>
<evidence type="ECO:0000313" key="10">
    <source>
        <dbReference type="EMBL" id="MCQ8104138.1"/>
    </source>
</evidence>
<evidence type="ECO:0000256" key="6">
    <source>
        <dbReference type="ARBA" id="ARBA00023237"/>
    </source>
</evidence>
<comment type="similarity">
    <text evidence="7">Belongs to the bacterial secretin family.</text>
</comment>
<dbReference type="Gene3D" id="2.60.40.3500">
    <property type="match status" value="1"/>
</dbReference>
<evidence type="ECO:0000256" key="3">
    <source>
        <dbReference type="ARBA" id="ARBA00022729"/>
    </source>
</evidence>
<dbReference type="PANTHER" id="PTHR30604">
    <property type="entry name" value="PROTEIN TRANSPORT PROTEIN HOFQ"/>
    <property type="match status" value="1"/>
</dbReference>
<dbReference type="PRINTS" id="PR01032">
    <property type="entry name" value="PHAGEIV"/>
</dbReference>
<dbReference type="Proteomes" id="UP001524499">
    <property type="component" value="Unassembled WGS sequence"/>
</dbReference>
<dbReference type="InterPro" id="IPR001775">
    <property type="entry name" value="GspD/PilQ"/>
</dbReference>
<sequence length="750" mass="80505">MSTKQNMMMGNLHSRLARQWLLMLTLTLWIFSVSAEEMTINNLEFSSLAGNQLQIQLELSGNAFEPKIFQTDNPSRLALDFEGVKSNLAKKSFPINQGAANTVYVVEASGRTRIVINLTEKVPYETKIDGNKYYIMLKSAGSLATVNKIVQTSAAKQTALSRFLPEQSIKSIDFRRGPNGEGRLLLGLSTPNTVVDAKQTGGKVVLNFLNTKIPESLIKSYDVADFATPVQKIEAMPRGEGVAITITPNNPNYDYSSYQADNLLTVEFRPMTPAEKEAQMREKTPYIGSKLSLNFQEIDVKAVLMILADHVKTEEGKEINIITTDSVSGSIALHVNDVPWDQVLDVVMKLRGLSKRENGNVILVGPTEEIKVLEEKELEARRVQEELEPLKTENIQINYAKAENICAILLGRSVSATAANASGGRSTGGAGGAGGGGGVCGATGAGAGGGAQVQTGGTGGTAGTVANMRILSPRGSVIADGRTNILIVKDTATQLEEIHKMIAKLDIPVRQVMIEARIVIANTGFARDLGMRFGVGTVRSSSTADVGALADLGYTLAAASPPGALAMTLASGANYLLSLEIDALQNERKGEQLANPRVLTSDRQLAHIEQGQQIPFTAASANQGTNTEFIDATLVMDVTPQITPSGSIIMEIEVSKDAPGLPVPQAQGGTALAIEKKNVHTRVQVEDGETVVLGGVYESNVNDTKRSVPWFGDIPGFGWLFTPNKNMEDTKSELLIFVTPKIVKNKIQQP</sequence>
<evidence type="ECO:0000256" key="7">
    <source>
        <dbReference type="RuleBase" id="RU004003"/>
    </source>
</evidence>
<dbReference type="InterPro" id="IPR011662">
    <property type="entry name" value="Secretin/TonB_short_N"/>
</dbReference>
<dbReference type="EMBL" id="JANIBJ010000013">
    <property type="protein sequence ID" value="MCQ8104138.1"/>
    <property type="molecule type" value="Genomic_DNA"/>
</dbReference>
<dbReference type="InterPro" id="IPR038591">
    <property type="entry name" value="NolW-like_sf"/>
</dbReference>
<gene>
    <name evidence="10" type="primary">pilQ</name>
    <name evidence="10" type="ORF">NP590_08485</name>
</gene>
<proteinExistence type="inferred from homology"/>
<dbReference type="Gene3D" id="3.30.1370.120">
    <property type="match status" value="1"/>
</dbReference>
<comment type="subcellular location">
    <subcellularLocation>
        <location evidence="8">Cell outer membrane</location>
    </subcellularLocation>
    <subcellularLocation>
        <location evidence="1">Membrane</location>
    </subcellularLocation>
</comment>
<evidence type="ECO:0000256" key="5">
    <source>
        <dbReference type="ARBA" id="ARBA00023136"/>
    </source>
</evidence>
<dbReference type="PRINTS" id="PR00811">
    <property type="entry name" value="BCTERIALGSPD"/>
</dbReference>
<dbReference type="RefSeq" id="WP_256601907.1">
    <property type="nucleotide sequence ID" value="NZ_JANIBJ010000013.1"/>
</dbReference>
<dbReference type="Pfam" id="PF00263">
    <property type="entry name" value="Secretin"/>
    <property type="match status" value="1"/>
</dbReference>
<dbReference type="InterPro" id="IPR013355">
    <property type="entry name" value="Pilus_4_PilQ"/>
</dbReference>
<dbReference type="Pfam" id="PF11741">
    <property type="entry name" value="AMIN"/>
    <property type="match status" value="2"/>
</dbReference>
<dbReference type="SMART" id="SM00965">
    <property type="entry name" value="STN"/>
    <property type="match status" value="1"/>
</dbReference>
<dbReference type="InterPro" id="IPR005644">
    <property type="entry name" value="NolW-like"/>
</dbReference>
<evidence type="ECO:0000256" key="8">
    <source>
        <dbReference type="RuleBase" id="RU004004"/>
    </source>
</evidence>